<evidence type="ECO:0000313" key="1">
    <source>
        <dbReference type="EMBL" id="CAH9120005.1"/>
    </source>
</evidence>
<comment type="caution">
    <text evidence="1">The sequence shown here is derived from an EMBL/GenBank/DDBJ whole genome shotgun (WGS) entry which is preliminary data.</text>
</comment>
<accession>A0A9P0ZZW6</accession>
<protein>
    <recommendedName>
        <fullName evidence="3">Transposase, Ptta/En/Spm, plant</fullName>
    </recommendedName>
</protein>
<evidence type="ECO:0000313" key="2">
    <source>
        <dbReference type="Proteomes" id="UP001152484"/>
    </source>
</evidence>
<gene>
    <name evidence="1" type="ORF">CEURO_LOCUS22566</name>
</gene>
<dbReference type="OrthoDB" id="1731907at2759"/>
<reference evidence="1" key="1">
    <citation type="submission" date="2022-07" db="EMBL/GenBank/DDBJ databases">
        <authorList>
            <person name="Macas J."/>
            <person name="Novak P."/>
            <person name="Neumann P."/>
        </authorList>
    </citation>
    <scope>NUCLEOTIDE SEQUENCE</scope>
</reference>
<organism evidence="1 2">
    <name type="scientific">Cuscuta europaea</name>
    <name type="common">European dodder</name>
    <dbReference type="NCBI Taxonomy" id="41803"/>
    <lineage>
        <taxon>Eukaryota</taxon>
        <taxon>Viridiplantae</taxon>
        <taxon>Streptophyta</taxon>
        <taxon>Embryophyta</taxon>
        <taxon>Tracheophyta</taxon>
        <taxon>Spermatophyta</taxon>
        <taxon>Magnoliopsida</taxon>
        <taxon>eudicotyledons</taxon>
        <taxon>Gunneridae</taxon>
        <taxon>Pentapetalae</taxon>
        <taxon>asterids</taxon>
        <taxon>lamiids</taxon>
        <taxon>Solanales</taxon>
        <taxon>Convolvulaceae</taxon>
        <taxon>Cuscuteae</taxon>
        <taxon>Cuscuta</taxon>
        <taxon>Cuscuta subgen. Cuscuta</taxon>
    </lineage>
</organism>
<dbReference type="Proteomes" id="UP001152484">
    <property type="component" value="Unassembled WGS sequence"/>
</dbReference>
<keyword evidence="2" id="KW-1185">Reference proteome</keyword>
<dbReference type="EMBL" id="CAMAPE010000082">
    <property type="protein sequence ID" value="CAH9120005.1"/>
    <property type="molecule type" value="Genomic_DNA"/>
</dbReference>
<dbReference type="PANTHER" id="PTHR33018:SF34">
    <property type="entry name" value="OS02G0472350 PROTEIN"/>
    <property type="match status" value="1"/>
</dbReference>
<proteinExistence type="predicted"/>
<evidence type="ECO:0008006" key="3">
    <source>
        <dbReference type="Google" id="ProtNLM"/>
    </source>
</evidence>
<sequence>MDSQEHEDASTTQNDKKRGVTLMKKCVLKRACANEKIFVQFDESNNPIGPNRPKLISFVGYLGRNNVDINIANWRRVSKVSKDLIWEDIQIVFEIPDTKSVRKRMLKIANKAWKDFKSKLSTKYVYGKKKNEDPLKKYNWITEEQWSKFVESRRDPEFRHLSDKGKELQLQNVYKHRLSRGGYYMLEQDLIKKKQQEQELAAISDPSFVCTPITRIPRHILWKGGRIGKDGQFMTEESREVAEKIDSFEHQASIGEFTECGRNDILSASLEKSEHPGRVRGVGGEATITEYFGRKSRSDEKHLSAENVQQMVSKAVADAEFRAAKTFESRMGMMQAMQQKWKR</sequence>
<dbReference type="PANTHER" id="PTHR33018">
    <property type="entry name" value="OS10G0338966 PROTEIN-RELATED"/>
    <property type="match status" value="1"/>
</dbReference>
<dbReference type="AlphaFoldDB" id="A0A9P0ZZW6"/>
<name>A0A9P0ZZW6_CUSEU</name>